<dbReference type="EMBL" id="JABFIF010000024">
    <property type="protein sequence ID" value="NOH16800.1"/>
    <property type="molecule type" value="Genomic_DNA"/>
</dbReference>
<dbReference type="InterPro" id="IPR014198">
    <property type="entry name" value="Spore_III_AB"/>
</dbReference>
<evidence type="ECO:0000313" key="4">
    <source>
        <dbReference type="EMBL" id="SQB32888.1"/>
    </source>
</evidence>
<organism evidence="2 7">
    <name type="scientific">Clostridium cochlearium</name>
    <dbReference type="NCBI Taxonomy" id="1494"/>
    <lineage>
        <taxon>Bacteria</taxon>
        <taxon>Bacillati</taxon>
        <taxon>Bacillota</taxon>
        <taxon>Clostridia</taxon>
        <taxon>Eubacteriales</taxon>
        <taxon>Clostridiaceae</taxon>
        <taxon>Clostridium</taxon>
    </lineage>
</organism>
<dbReference type="Proteomes" id="UP000198811">
    <property type="component" value="Unassembled WGS sequence"/>
</dbReference>
<dbReference type="NCBIfam" id="TIGR02833">
    <property type="entry name" value="spore_III_AB"/>
    <property type="match status" value="1"/>
</dbReference>
<evidence type="ECO:0000313" key="6">
    <source>
        <dbReference type="Proteomes" id="UP000250223"/>
    </source>
</evidence>
<dbReference type="AlphaFoldDB" id="A0A1G9H4C6"/>
<dbReference type="Proteomes" id="UP000250223">
    <property type="component" value="Unassembled WGS sequence"/>
</dbReference>
<evidence type="ECO:0000313" key="7">
    <source>
        <dbReference type="Proteomes" id="UP000528432"/>
    </source>
</evidence>
<sequence>MYYKLLGALLTIVSSTAIGFLYSNKFKKRVHQLKNIENSVYEIKNEILYTYTPLPEIFYKTSQKSSFPINELFESISNSLKTNEVNSVYEAFIKGFQGIKEKMDLKKEDIDIILNLAKTFGESDVQGHINIISLTLEELKKQIDEGEVAMKKNIKMYRYLGFTIGMMIVITLF</sequence>
<gene>
    <name evidence="2" type="ORF">HMJ28_10445</name>
    <name evidence="4" type="ORF">NCTC13028_00052</name>
    <name evidence="3" type="ORF">SAMN05216497_10694</name>
</gene>
<dbReference type="Pfam" id="PF09548">
    <property type="entry name" value="Spore_III_AB"/>
    <property type="match status" value="1"/>
</dbReference>
<dbReference type="Proteomes" id="UP000528432">
    <property type="component" value="Unassembled WGS sequence"/>
</dbReference>
<dbReference type="EMBL" id="UAWC01000001">
    <property type="protein sequence ID" value="SQB32888.1"/>
    <property type="molecule type" value="Genomic_DNA"/>
</dbReference>
<accession>A0A1G9H4C6</accession>
<reference evidence="3 5" key="1">
    <citation type="submission" date="2016-10" db="EMBL/GenBank/DDBJ databases">
        <authorList>
            <person name="Varghese N."/>
            <person name="Submissions S."/>
        </authorList>
    </citation>
    <scope>NUCLEOTIDE SEQUENCE [LARGE SCALE GENOMIC DNA]</scope>
    <source>
        <strain evidence="3 5">NLAE-zl-C224</strain>
    </source>
</reference>
<evidence type="ECO:0000313" key="3">
    <source>
        <dbReference type="EMBL" id="SDL07828.1"/>
    </source>
</evidence>
<keyword evidence="1" id="KW-1133">Transmembrane helix</keyword>
<feature type="transmembrane region" description="Helical" evidence="1">
    <location>
        <begin position="6"/>
        <end position="24"/>
    </location>
</feature>
<reference evidence="2 7" key="3">
    <citation type="submission" date="2020-05" db="EMBL/GenBank/DDBJ databases">
        <title>Draft genome sequence of Clostridium cochlearium strain AGROS13 isolated from a sheep dairy farm in New Zealand.</title>
        <authorList>
            <person name="Gupta T.B."/>
            <person name="Jauregui R."/>
            <person name="Risson A.N."/>
            <person name="Brightwell G."/>
            <person name="Maclean P."/>
        </authorList>
    </citation>
    <scope>NUCLEOTIDE SEQUENCE [LARGE SCALE GENOMIC DNA]</scope>
    <source>
        <strain evidence="2 7">AGROS13</strain>
    </source>
</reference>
<dbReference type="STRING" id="1494.SAMN05216497_10694"/>
<evidence type="ECO:0000256" key="1">
    <source>
        <dbReference type="SAM" id="Phobius"/>
    </source>
</evidence>
<protein>
    <submittedName>
        <fullName evidence="3">Stage III sporulation protein AB</fullName>
    </submittedName>
    <submittedName>
        <fullName evidence="2">Stage III sporulation protein SpoAB</fullName>
    </submittedName>
</protein>
<keyword evidence="5" id="KW-1185">Reference proteome</keyword>
<dbReference type="PIRSF" id="PIRSF021435">
    <property type="entry name" value="SpoIIIAB"/>
    <property type="match status" value="1"/>
</dbReference>
<dbReference type="RefSeq" id="WP_089864972.1">
    <property type="nucleotide sequence ID" value="NZ_CP173238.1"/>
</dbReference>
<reference evidence="4 6" key="2">
    <citation type="submission" date="2018-06" db="EMBL/GenBank/DDBJ databases">
        <authorList>
            <consortium name="Pathogen Informatics"/>
            <person name="Doyle S."/>
        </authorList>
    </citation>
    <scope>NUCLEOTIDE SEQUENCE [LARGE SCALE GENOMIC DNA]</scope>
    <source>
        <strain evidence="4 6">NCTC13028</strain>
    </source>
</reference>
<feature type="transmembrane region" description="Helical" evidence="1">
    <location>
        <begin position="156"/>
        <end position="172"/>
    </location>
</feature>
<evidence type="ECO:0000313" key="5">
    <source>
        <dbReference type="Proteomes" id="UP000198811"/>
    </source>
</evidence>
<evidence type="ECO:0000313" key="2">
    <source>
        <dbReference type="EMBL" id="NOH16800.1"/>
    </source>
</evidence>
<proteinExistence type="predicted"/>
<dbReference type="EMBL" id="FNGL01000006">
    <property type="protein sequence ID" value="SDL07828.1"/>
    <property type="molecule type" value="Genomic_DNA"/>
</dbReference>
<keyword evidence="1" id="KW-0472">Membrane</keyword>
<dbReference type="OrthoDB" id="1957909at2"/>
<keyword evidence="1" id="KW-0812">Transmembrane</keyword>
<name>A0A1G9H4C6_CLOCO</name>